<feature type="repeat" description="PPR" evidence="2">
    <location>
        <begin position="482"/>
        <end position="517"/>
    </location>
</feature>
<evidence type="ECO:0000313" key="4">
    <source>
        <dbReference type="Proteomes" id="UP000734854"/>
    </source>
</evidence>
<proteinExistence type="predicted"/>
<sequence>MATRRLAGVQLGFKRRPKIFPPTPSPSETLPQIAAAAASSSPLHRIVPSSELSPVRDSSPAATVTPLSSLLPLSLNPFNVAVDRITSRLKQQQHRDEAEIGGEAEPFLEAHLVPFLRPEDVSRVLLRCQSLPLPSLRFFRWAQSHLLPPAHSFALLAHLLASSPASSPHTLPLLSDLVRYYPDDAFQALLAAESSVAFPRPAITFGLLVKVYASLGRITDAINACRRAAAAGFSPNADAFNCLLHSLAKAGSHDQCWNLYGEMRTTGVLPNTYTFNILILSLCRGSDGSARAVEFLDEMESEGFDPDIVTYNTLMDGYCRKGMLSDAFYLYRVMQPRGVEPDLISYTILTNGLCGEGDVFKARQLFDEMLHRGICPDTYSYNVLLNGYCNGGKLRKSRLLVQEMIARGLSPDNFTVGRIVETHVKSGRLLPCLNLIALLKKVRVTIPFDVHKCLIDALCSEGRPSAARSLLKQMQLDGHEPDTQMYNLLIDAFCSSNSLQAEAFGLKDEMVEKGVSPDIVTYRTLIEYLCRSSKTLEAECLMEEMIEGSIRPDSTICAALVGGWCEIGDLHRAEAVLVFFAEMFQIHESNSYNSVMKLCCMGGDSSKAFELQDRLLRLGFIPDGETCRWLVHGLSKSRNVSQHCDHMHK</sequence>
<evidence type="ECO:0000256" key="1">
    <source>
        <dbReference type="ARBA" id="ARBA00022737"/>
    </source>
</evidence>
<keyword evidence="1" id="KW-0677">Repeat</keyword>
<feature type="repeat" description="PPR" evidence="2">
    <location>
        <begin position="271"/>
        <end position="306"/>
    </location>
</feature>
<comment type="caution">
    <text evidence="3">The sequence shown here is derived from an EMBL/GenBank/DDBJ whole genome shotgun (WGS) entry which is preliminary data.</text>
</comment>
<feature type="repeat" description="PPR" evidence="2">
    <location>
        <begin position="447"/>
        <end position="481"/>
    </location>
</feature>
<feature type="repeat" description="PPR" evidence="2">
    <location>
        <begin position="377"/>
        <end position="411"/>
    </location>
</feature>
<evidence type="ECO:0000256" key="2">
    <source>
        <dbReference type="PROSITE-ProRule" id="PRU00708"/>
    </source>
</evidence>
<keyword evidence="4" id="KW-1185">Reference proteome</keyword>
<dbReference type="GO" id="GO:0005739">
    <property type="term" value="C:mitochondrion"/>
    <property type="evidence" value="ECO:0007669"/>
    <property type="project" value="TreeGrafter"/>
</dbReference>
<dbReference type="InterPro" id="IPR002885">
    <property type="entry name" value="PPR_rpt"/>
</dbReference>
<name>A0A8J5H7R1_ZINOF</name>
<reference evidence="3 4" key="1">
    <citation type="submission" date="2020-08" db="EMBL/GenBank/DDBJ databases">
        <title>Plant Genome Project.</title>
        <authorList>
            <person name="Zhang R.-G."/>
        </authorList>
    </citation>
    <scope>NUCLEOTIDE SEQUENCE [LARGE SCALE GENOMIC DNA]</scope>
    <source>
        <tissue evidence="3">Rhizome</tissue>
    </source>
</reference>
<dbReference type="EMBL" id="JACMSC010000006">
    <property type="protein sequence ID" value="KAG6517545.1"/>
    <property type="molecule type" value="Genomic_DNA"/>
</dbReference>
<feature type="repeat" description="PPR" evidence="2">
    <location>
        <begin position="236"/>
        <end position="270"/>
    </location>
</feature>
<feature type="repeat" description="PPR" evidence="2">
    <location>
        <begin position="588"/>
        <end position="622"/>
    </location>
</feature>
<organism evidence="3 4">
    <name type="scientific">Zingiber officinale</name>
    <name type="common">Ginger</name>
    <name type="synonym">Amomum zingiber</name>
    <dbReference type="NCBI Taxonomy" id="94328"/>
    <lineage>
        <taxon>Eukaryota</taxon>
        <taxon>Viridiplantae</taxon>
        <taxon>Streptophyta</taxon>
        <taxon>Embryophyta</taxon>
        <taxon>Tracheophyta</taxon>
        <taxon>Spermatophyta</taxon>
        <taxon>Magnoliopsida</taxon>
        <taxon>Liliopsida</taxon>
        <taxon>Zingiberales</taxon>
        <taxon>Zingiberaceae</taxon>
        <taxon>Zingiber</taxon>
    </lineage>
</organism>
<protein>
    <recommendedName>
        <fullName evidence="5">Pentatricopeptide repeat-containing protein</fullName>
    </recommendedName>
</protein>
<evidence type="ECO:0008006" key="5">
    <source>
        <dbReference type="Google" id="ProtNLM"/>
    </source>
</evidence>
<dbReference type="Proteomes" id="UP000734854">
    <property type="component" value="Unassembled WGS sequence"/>
</dbReference>
<dbReference type="PROSITE" id="PS51375">
    <property type="entry name" value="PPR"/>
    <property type="match status" value="9"/>
</dbReference>
<accession>A0A8J5H7R1</accession>
<dbReference type="PANTHER" id="PTHR47932:SF11">
    <property type="entry name" value="OS04G0477200 PROTEIN"/>
    <property type="match status" value="1"/>
</dbReference>
<dbReference type="Pfam" id="PF01535">
    <property type="entry name" value="PPR"/>
    <property type="match status" value="2"/>
</dbReference>
<dbReference type="PANTHER" id="PTHR47932">
    <property type="entry name" value="ATPASE EXPRESSION PROTEIN 3"/>
    <property type="match status" value="1"/>
</dbReference>
<dbReference type="Pfam" id="PF13041">
    <property type="entry name" value="PPR_2"/>
    <property type="match status" value="4"/>
</dbReference>
<dbReference type="AlphaFoldDB" id="A0A8J5H7R1"/>
<feature type="repeat" description="PPR" evidence="2">
    <location>
        <begin position="307"/>
        <end position="341"/>
    </location>
</feature>
<gene>
    <name evidence="3" type="ORF">ZIOFF_020937</name>
</gene>
<dbReference type="OrthoDB" id="185373at2759"/>
<dbReference type="NCBIfam" id="TIGR00756">
    <property type="entry name" value="PPR"/>
    <property type="match status" value="9"/>
</dbReference>
<dbReference type="GO" id="GO:0003729">
    <property type="term" value="F:mRNA binding"/>
    <property type="evidence" value="ECO:0007669"/>
    <property type="project" value="TreeGrafter"/>
</dbReference>
<evidence type="ECO:0000313" key="3">
    <source>
        <dbReference type="EMBL" id="KAG6517545.1"/>
    </source>
</evidence>
<feature type="repeat" description="PPR" evidence="2">
    <location>
        <begin position="518"/>
        <end position="552"/>
    </location>
</feature>
<feature type="repeat" description="PPR" evidence="2">
    <location>
        <begin position="342"/>
        <end position="376"/>
    </location>
</feature>